<feature type="domain" description="H repeat-associated protein N-terminal" evidence="3">
    <location>
        <begin position="26"/>
        <end position="116"/>
    </location>
</feature>
<comment type="caution">
    <text evidence="4">The sequence shown here is derived from an EMBL/GenBank/DDBJ whole genome shotgun (WGS) entry which is preliminary data.</text>
</comment>
<dbReference type="InterPro" id="IPR002559">
    <property type="entry name" value="Transposase_11"/>
</dbReference>
<dbReference type="InterPro" id="IPR047647">
    <property type="entry name" value="ISAs1_transpos"/>
</dbReference>
<dbReference type="NCBIfam" id="NF033564">
    <property type="entry name" value="transpos_ISAs1"/>
    <property type="match status" value="1"/>
</dbReference>
<organism evidence="4 5">
    <name type="scientific">Streptomonospora wellingtoniae</name>
    <dbReference type="NCBI Taxonomy" id="3075544"/>
    <lineage>
        <taxon>Bacteria</taxon>
        <taxon>Bacillati</taxon>
        <taxon>Actinomycetota</taxon>
        <taxon>Actinomycetes</taxon>
        <taxon>Streptosporangiales</taxon>
        <taxon>Nocardiopsidaceae</taxon>
        <taxon>Streptomonospora</taxon>
    </lineage>
</organism>
<dbReference type="InterPro" id="IPR032806">
    <property type="entry name" value="YbfD_N"/>
</dbReference>
<evidence type="ECO:0000259" key="3">
    <source>
        <dbReference type="Pfam" id="PF13808"/>
    </source>
</evidence>
<dbReference type="RefSeq" id="WP_311543749.1">
    <property type="nucleotide sequence ID" value="NZ_JAVREK010000003.1"/>
</dbReference>
<evidence type="ECO:0000256" key="1">
    <source>
        <dbReference type="SAM" id="MobiDB-lite"/>
    </source>
</evidence>
<proteinExistence type="predicted"/>
<dbReference type="Pfam" id="PF13808">
    <property type="entry name" value="DDE_Tnp_1_assoc"/>
    <property type="match status" value="1"/>
</dbReference>
<feature type="region of interest" description="Disordered" evidence="1">
    <location>
        <begin position="124"/>
        <end position="173"/>
    </location>
</feature>
<protein>
    <submittedName>
        <fullName evidence="4">ISAs1 family transposase</fullName>
    </submittedName>
</protein>
<evidence type="ECO:0000259" key="2">
    <source>
        <dbReference type="Pfam" id="PF01609"/>
    </source>
</evidence>
<dbReference type="PANTHER" id="PTHR30298">
    <property type="entry name" value="H REPEAT-ASSOCIATED PREDICTED TRANSPOSASE"/>
    <property type="match status" value="1"/>
</dbReference>
<dbReference type="PANTHER" id="PTHR30298:SF0">
    <property type="entry name" value="PROTEIN YBFL-RELATED"/>
    <property type="match status" value="1"/>
</dbReference>
<dbReference type="InterPro" id="IPR051698">
    <property type="entry name" value="Transposase_11-like"/>
</dbReference>
<accession>A0ABU2KPV3</accession>
<reference evidence="5" key="1">
    <citation type="submission" date="2023-07" db="EMBL/GenBank/DDBJ databases">
        <title>30 novel species of actinomycetes from the DSMZ collection.</title>
        <authorList>
            <person name="Nouioui I."/>
        </authorList>
    </citation>
    <scope>NUCLEOTIDE SEQUENCE [LARGE SCALE GENOMIC DNA]</scope>
    <source>
        <strain evidence="5">DSM 45055</strain>
    </source>
</reference>
<evidence type="ECO:0000313" key="4">
    <source>
        <dbReference type="EMBL" id="MDT0301311.1"/>
    </source>
</evidence>
<dbReference type="EMBL" id="JAVREK010000003">
    <property type="protein sequence ID" value="MDT0301311.1"/>
    <property type="molecule type" value="Genomic_DNA"/>
</dbReference>
<feature type="domain" description="Transposase IS4-like" evidence="2">
    <location>
        <begin position="199"/>
        <end position="375"/>
    </location>
</feature>
<evidence type="ECO:0000313" key="5">
    <source>
        <dbReference type="Proteomes" id="UP001183226"/>
    </source>
</evidence>
<name>A0ABU2KPV3_9ACTN</name>
<dbReference type="Proteomes" id="UP001183226">
    <property type="component" value="Unassembled WGS sequence"/>
</dbReference>
<gene>
    <name evidence="4" type="ORF">RM446_04200</name>
</gene>
<sequence>MPALTSSRTRAQAATDAAEEPLAGLLDHLAHIPDPRRPQGIRYPLPAILAMVVCAMSGSGHDTATAAVEWAHRADDALLMRLGLRFDPLTGRVPVPAERTVAEVLKHLDAHAIAAAGAAHAEAVAARSADTPAGRTPDGVPEREHHRRHSAPASRPRQACLAADGKAMRGSRRADNTRAGVFHLARHSDAVVTTAQPIGAKHTETAAFTGALDRLADEELAGRVTTADALHTVKAHACYLHRRGAHYLFYVKTNRAALHARLAGLPWKQVGWAHDEGWRRNRDRFERRRIKVLAADGLGIAFPHAAQVLLIERRTRRIGTARTAKKTVLAVTDLSAHQARPADLAECLRRHWSIEAVHHIRDVTWREDARRARTGALPVVLGCLADIARQALQAAGWANLASGRRAHTDPDKALRLHRIPQISAPPP</sequence>
<dbReference type="Pfam" id="PF01609">
    <property type="entry name" value="DDE_Tnp_1"/>
    <property type="match status" value="1"/>
</dbReference>
<keyword evidence="5" id="KW-1185">Reference proteome</keyword>